<reference evidence="2" key="1">
    <citation type="submission" date="2017-12" db="EMBL/GenBank/DDBJ databases">
        <title>Genome sequencing and analysis.</title>
        <authorList>
            <person name="Huang Y.-T."/>
        </authorList>
    </citation>
    <scope>NUCLEOTIDE SEQUENCE</scope>
    <source>
        <strain evidence="2">VGH116</strain>
    </source>
</reference>
<accession>A0A2C5TNT1</accession>
<dbReference type="EMBL" id="ABKJEP030000045">
    <property type="protein sequence ID" value="EMO9457501.1"/>
    <property type="molecule type" value="Genomic_DNA"/>
</dbReference>
<evidence type="ECO:0000313" key="2">
    <source>
        <dbReference type="EMBL" id="MBE8611139.1"/>
    </source>
</evidence>
<proteinExistence type="predicted"/>
<sequence length="150" mass="17514">MPIAEPRRDDVMTDYGTLNRLYPQTVTYKVDNKNYILMEDENGEFLIKEISQKGKLDKDISSGQFSRYFDIIQVAYDDKNKNTYICAISLGGKKMKLFQANNLGIDKKYSKDYVINGRKSFNFFFIDGLLHLFECDEDNKGRYSIYSISF</sequence>
<dbReference type="Proteomes" id="UP000650477">
    <property type="component" value="Unassembled WGS sequence"/>
</dbReference>
<comment type="caution">
    <text evidence="2">The sequence shown here is derived from an EMBL/GenBank/DDBJ whole genome shotgun (WGS) entry which is preliminary data.</text>
</comment>
<protein>
    <submittedName>
        <fullName evidence="2">Uncharacterized protein</fullName>
    </submittedName>
</protein>
<dbReference type="AlphaFoldDB" id="A0A2C5TNT1"/>
<organism evidence="2 3">
    <name type="scientific">Morganella morganii</name>
    <name type="common">Proteus morganii</name>
    <dbReference type="NCBI Taxonomy" id="582"/>
    <lineage>
        <taxon>Bacteria</taxon>
        <taxon>Pseudomonadati</taxon>
        <taxon>Pseudomonadota</taxon>
        <taxon>Gammaproteobacteria</taxon>
        <taxon>Enterobacterales</taxon>
        <taxon>Morganellaceae</taxon>
        <taxon>Morganella</taxon>
    </lineage>
</organism>
<dbReference type="GeneID" id="93361719"/>
<gene>
    <name evidence="2" type="ORF">CYG68_01665</name>
    <name evidence="1" type="ORF">PN925_002895</name>
</gene>
<dbReference type="RefSeq" id="WP_015422468.1">
    <property type="nucleotide sequence ID" value="NZ_ABGYJJ040000001.1"/>
</dbReference>
<reference evidence="1" key="2">
    <citation type="submission" date="2024-02" db="EMBL/GenBank/DDBJ databases">
        <authorList>
            <consortium name="Clinical and Environmental Microbiology Branch: Whole genome sequencing antimicrobial resistance pathogens in the healthcare setting"/>
        </authorList>
    </citation>
    <scope>NUCLEOTIDE SEQUENCE</scope>
    <source>
        <strain evidence="1">2023KU-00017</strain>
    </source>
</reference>
<dbReference type="EMBL" id="PKLF01000001">
    <property type="protein sequence ID" value="MBE8611139.1"/>
    <property type="molecule type" value="Genomic_DNA"/>
</dbReference>
<evidence type="ECO:0000313" key="1">
    <source>
        <dbReference type="EMBL" id="EMO9457501.1"/>
    </source>
</evidence>
<name>A0A2C5TNT1_MORMO</name>
<evidence type="ECO:0000313" key="3">
    <source>
        <dbReference type="Proteomes" id="UP000650477"/>
    </source>
</evidence>